<dbReference type="AlphaFoldDB" id="A0A521C5I3"/>
<keyword evidence="6" id="KW-0560">Oxidoreductase</keyword>
<comment type="catalytic activity">
    <reaction evidence="13">
        <text>a (3S)-3-hydroxyacyl-CoA + NAD(+) = a 3-oxoacyl-CoA + NADH + H(+)</text>
        <dbReference type="Rhea" id="RHEA:22432"/>
        <dbReference type="ChEBI" id="CHEBI:15378"/>
        <dbReference type="ChEBI" id="CHEBI:57318"/>
        <dbReference type="ChEBI" id="CHEBI:57540"/>
        <dbReference type="ChEBI" id="CHEBI:57945"/>
        <dbReference type="ChEBI" id="CHEBI:90726"/>
        <dbReference type="EC" id="1.1.1.35"/>
    </reaction>
</comment>
<dbReference type="InterPro" id="IPR018376">
    <property type="entry name" value="Enoyl-CoA_hyd/isom_CS"/>
</dbReference>
<evidence type="ECO:0000256" key="14">
    <source>
        <dbReference type="RuleBase" id="RU003707"/>
    </source>
</evidence>
<dbReference type="Proteomes" id="UP000316030">
    <property type="component" value="Unassembled WGS sequence"/>
</dbReference>
<dbReference type="PANTHER" id="PTHR23309:SF51">
    <property type="entry name" value="3-HYDROXYACYL-COA DEHYDROGENASE-RELATED"/>
    <property type="match status" value="1"/>
</dbReference>
<reference evidence="17 18" key="1">
    <citation type="submission" date="2017-05" db="EMBL/GenBank/DDBJ databases">
        <authorList>
            <person name="Varghese N."/>
            <person name="Submissions S."/>
        </authorList>
    </citation>
    <scope>NUCLEOTIDE SEQUENCE [LARGE SCALE GENOMIC DNA]</scope>
    <source>
        <strain evidence="17 18">DSM 29506</strain>
    </source>
</reference>
<evidence type="ECO:0000256" key="11">
    <source>
        <dbReference type="ARBA" id="ARBA00023239"/>
    </source>
</evidence>
<keyword evidence="5" id="KW-0442">Lipid degradation</keyword>
<keyword evidence="10" id="KW-0413">Isomerase</keyword>
<dbReference type="UniPathway" id="UPA00659"/>
<feature type="domain" description="3-hydroxyacyl-CoA dehydrogenase C-terminal" evidence="15">
    <location>
        <begin position="607"/>
        <end position="693"/>
    </location>
</feature>
<evidence type="ECO:0000256" key="5">
    <source>
        <dbReference type="ARBA" id="ARBA00022963"/>
    </source>
</evidence>
<evidence type="ECO:0000313" key="18">
    <source>
        <dbReference type="Proteomes" id="UP000316030"/>
    </source>
</evidence>
<protein>
    <submittedName>
        <fullName evidence="17">3-hydroxyacyl-CoA dehydrogenase</fullName>
    </submittedName>
</protein>
<keyword evidence="9" id="KW-0576">Peroxisome</keyword>
<dbReference type="Gene3D" id="3.40.50.720">
    <property type="entry name" value="NAD(P)-binding Rossmann-like Domain"/>
    <property type="match status" value="1"/>
</dbReference>
<keyword evidence="4" id="KW-0276">Fatty acid metabolism</keyword>
<dbReference type="GO" id="GO:0004300">
    <property type="term" value="F:enoyl-CoA hydratase activity"/>
    <property type="evidence" value="ECO:0007669"/>
    <property type="project" value="UniProtKB-ARBA"/>
</dbReference>
<dbReference type="EMBL" id="FXTO01000005">
    <property type="protein sequence ID" value="SMO54615.1"/>
    <property type="molecule type" value="Genomic_DNA"/>
</dbReference>
<feature type="domain" description="3-hydroxyacyl-CoA dehydrogenase NAD binding" evidence="16">
    <location>
        <begin position="293"/>
        <end position="468"/>
    </location>
</feature>
<accession>A0A521C5I3</accession>
<feature type="domain" description="3-hydroxyacyl-CoA dehydrogenase C-terminal" evidence="15">
    <location>
        <begin position="473"/>
        <end position="571"/>
    </location>
</feature>
<evidence type="ECO:0000256" key="9">
    <source>
        <dbReference type="ARBA" id="ARBA00023140"/>
    </source>
</evidence>
<dbReference type="Gene3D" id="1.10.1040.50">
    <property type="match status" value="1"/>
</dbReference>
<keyword evidence="12" id="KW-0511">Multifunctional enzyme</keyword>
<evidence type="ECO:0000259" key="16">
    <source>
        <dbReference type="Pfam" id="PF02737"/>
    </source>
</evidence>
<keyword evidence="11" id="KW-0456">Lyase</keyword>
<comment type="pathway">
    <text evidence="2">Lipid metabolism; fatty acid beta-oxidation.</text>
</comment>
<keyword evidence="7" id="KW-0520">NAD</keyword>
<dbReference type="OrthoDB" id="9771883at2"/>
<evidence type="ECO:0000256" key="3">
    <source>
        <dbReference type="ARBA" id="ARBA00008750"/>
    </source>
</evidence>
<dbReference type="InterPro" id="IPR029045">
    <property type="entry name" value="ClpP/crotonase-like_dom_sf"/>
</dbReference>
<dbReference type="GO" id="GO:0016853">
    <property type="term" value="F:isomerase activity"/>
    <property type="evidence" value="ECO:0007669"/>
    <property type="project" value="UniProtKB-KW"/>
</dbReference>
<comment type="similarity">
    <text evidence="14">Belongs to the enoyl-CoA hydratase/isomerase family.</text>
</comment>
<sequence>MTQAKLLREGDLGILRIDNPPVNALGEQLVGDLIDGFAQFEADTSLIGLVIECVGRTFVAGGDIAAFENPEFSAIPMNALLGRIEGCSRPVVAALHGTVLGGGLELAMACHVRVAHPQTIFGLPEILLGLIPGSLGTQRLPRLVGLELAYQMISTGKPISAAHALSAGLADALDDLPGVAARTMAHDCAGADLRRTSELTPPDIGNAGAVLDAARRASDKAPWLLTRRAVADCMAAAATLPFAEGEAAEARAFNGLVHSTQSRAQRRLFFAEREAQKIPGLSGDLRPRNIQRVGIVGVGTMGGGIAMCFANAGFPVTLVETTPEALERGRGLIAKAYAGSVKRGILSAEAAAEREGAMTGSTDMSALADCDIVVEAVFEDMKLKLDVAQKLGAICKPGAIIATNTSTLDVDQIAAATGRAADVIGTHFFSPAHIMKLLEVVRGAQTAPDTLLTVMKLAKRIAKTAVVSGVCYGFIGNRMAEVYGRENEAMLLEGASPAQIDGVAQSPDFIGLAMGPNRMLDMAGVDVGARTVIEWIASGEGPQEPNYRVVCQALFQRGQNGQKTGHGYYLYNDGKPVPSNATAALCAQLAAEHGVTRRDNIPDQEIFERLLFPMVNEAALILEEGIAYRAGDIDVVWTSGYGFPAWQGGPIFMADEIGLDRIVARMDHYAQVLGNPHGYWTPAPLLRKLAESGGRLSDWKRV</sequence>
<comment type="similarity">
    <text evidence="3">In the N-terminal section; belongs to the enoyl-CoA hydratase/isomerase family.</text>
</comment>
<dbReference type="InterPro" id="IPR001753">
    <property type="entry name" value="Enoyl-CoA_hydra/iso"/>
</dbReference>
<dbReference type="PROSITE" id="PS00166">
    <property type="entry name" value="ENOYL_COA_HYDRATASE"/>
    <property type="match status" value="1"/>
</dbReference>
<dbReference type="SUPFAM" id="SSF48179">
    <property type="entry name" value="6-phosphogluconate dehydrogenase C-terminal domain-like"/>
    <property type="match status" value="2"/>
</dbReference>
<proteinExistence type="inferred from homology"/>
<dbReference type="GO" id="GO:0003857">
    <property type="term" value="F:(3S)-3-hydroxyacyl-CoA dehydrogenase (NAD+) activity"/>
    <property type="evidence" value="ECO:0007669"/>
    <property type="project" value="UniProtKB-EC"/>
</dbReference>
<dbReference type="CDD" id="cd06558">
    <property type="entry name" value="crotonase-like"/>
    <property type="match status" value="1"/>
</dbReference>
<evidence type="ECO:0000313" key="17">
    <source>
        <dbReference type="EMBL" id="SMO54615.1"/>
    </source>
</evidence>
<evidence type="ECO:0000256" key="4">
    <source>
        <dbReference type="ARBA" id="ARBA00022832"/>
    </source>
</evidence>
<evidence type="ECO:0000256" key="13">
    <source>
        <dbReference type="ARBA" id="ARBA00049556"/>
    </source>
</evidence>
<evidence type="ECO:0000256" key="10">
    <source>
        <dbReference type="ARBA" id="ARBA00023235"/>
    </source>
</evidence>
<gene>
    <name evidence="17" type="ORF">SAMN06265173_105130</name>
</gene>
<dbReference type="Gene3D" id="3.90.226.10">
    <property type="entry name" value="2-enoyl-CoA Hydratase, Chain A, domain 1"/>
    <property type="match status" value="1"/>
</dbReference>
<keyword evidence="8" id="KW-0443">Lipid metabolism</keyword>
<name>A0A521C5I3_9RHOB</name>
<dbReference type="Pfam" id="PF00378">
    <property type="entry name" value="ECH_1"/>
    <property type="match status" value="1"/>
</dbReference>
<keyword evidence="18" id="KW-1185">Reference proteome</keyword>
<dbReference type="SUPFAM" id="SSF52096">
    <property type="entry name" value="ClpP/crotonase"/>
    <property type="match status" value="1"/>
</dbReference>
<dbReference type="PANTHER" id="PTHR23309">
    <property type="entry name" value="3-HYDROXYACYL-COA DEHYROGENASE"/>
    <property type="match status" value="1"/>
</dbReference>
<evidence type="ECO:0000256" key="6">
    <source>
        <dbReference type="ARBA" id="ARBA00023002"/>
    </source>
</evidence>
<evidence type="ECO:0000256" key="2">
    <source>
        <dbReference type="ARBA" id="ARBA00005005"/>
    </source>
</evidence>
<dbReference type="GO" id="GO:0006635">
    <property type="term" value="P:fatty acid beta-oxidation"/>
    <property type="evidence" value="ECO:0007669"/>
    <property type="project" value="UniProtKB-UniPathway"/>
</dbReference>
<evidence type="ECO:0000256" key="1">
    <source>
        <dbReference type="ARBA" id="ARBA00004275"/>
    </source>
</evidence>
<dbReference type="InterPro" id="IPR006176">
    <property type="entry name" value="3-OHacyl-CoA_DH_NAD-bd"/>
</dbReference>
<dbReference type="FunFam" id="1.10.1040.50:FF:000006">
    <property type="entry name" value="Peroxisomal bifunctional enzyme"/>
    <property type="match status" value="1"/>
</dbReference>
<evidence type="ECO:0000259" key="15">
    <source>
        <dbReference type="Pfam" id="PF00725"/>
    </source>
</evidence>
<evidence type="ECO:0000256" key="12">
    <source>
        <dbReference type="ARBA" id="ARBA00023268"/>
    </source>
</evidence>
<evidence type="ECO:0000256" key="8">
    <source>
        <dbReference type="ARBA" id="ARBA00023098"/>
    </source>
</evidence>
<dbReference type="InterPro" id="IPR006108">
    <property type="entry name" value="3HC_DH_C"/>
</dbReference>
<dbReference type="InterPro" id="IPR008927">
    <property type="entry name" value="6-PGluconate_DH-like_C_sf"/>
</dbReference>
<comment type="subcellular location">
    <subcellularLocation>
        <location evidence="1">Peroxisome</location>
    </subcellularLocation>
</comment>
<dbReference type="FunFam" id="3.40.50.720:FF:000009">
    <property type="entry name" value="Fatty oxidation complex, alpha subunit"/>
    <property type="match status" value="1"/>
</dbReference>
<dbReference type="SUPFAM" id="SSF51735">
    <property type="entry name" value="NAD(P)-binding Rossmann-fold domains"/>
    <property type="match status" value="1"/>
</dbReference>
<dbReference type="Pfam" id="PF02737">
    <property type="entry name" value="3HCDH_N"/>
    <property type="match status" value="1"/>
</dbReference>
<evidence type="ECO:0000256" key="7">
    <source>
        <dbReference type="ARBA" id="ARBA00023027"/>
    </source>
</evidence>
<dbReference type="GO" id="GO:0070403">
    <property type="term" value="F:NAD+ binding"/>
    <property type="evidence" value="ECO:0007669"/>
    <property type="project" value="InterPro"/>
</dbReference>
<organism evidence="17 18">
    <name type="scientific">Thalassovita litoralis</name>
    <dbReference type="NCBI Taxonomy" id="1010611"/>
    <lineage>
        <taxon>Bacteria</taxon>
        <taxon>Pseudomonadati</taxon>
        <taxon>Pseudomonadota</taxon>
        <taxon>Alphaproteobacteria</taxon>
        <taxon>Rhodobacterales</taxon>
        <taxon>Roseobacteraceae</taxon>
        <taxon>Thalassovita</taxon>
    </lineage>
</organism>
<dbReference type="Pfam" id="PF00725">
    <property type="entry name" value="3HCDH"/>
    <property type="match status" value="2"/>
</dbReference>
<dbReference type="InterPro" id="IPR036291">
    <property type="entry name" value="NAD(P)-bd_dom_sf"/>
</dbReference>
<dbReference type="RefSeq" id="WP_142492602.1">
    <property type="nucleotide sequence ID" value="NZ_FXTO01000005.1"/>
</dbReference>